<evidence type="ECO:0000313" key="2">
    <source>
        <dbReference type="EMBL" id="QCE10288.1"/>
    </source>
</evidence>
<dbReference type="AlphaFoldDB" id="A0A4D6NAG8"/>
<feature type="signal peptide" evidence="1">
    <location>
        <begin position="1"/>
        <end position="18"/>
    </location>
</feature>
<evidence type="ECO:0000313" key="3">
    <source>
        <dbReference type="Proteomes" id="UP000501690"/>
    </source>
</evidence>
<organism evidence="2 3">
    <name type="scientific">Vigna unguiculata</name>
    <name type="common">Cowpea</name>
    <dbReference type="NCBI Taxonomy" id="3917"/>
    <lineage>
        <taxon>Eukaryota</taxon>
        <taxon>Viridiplantae</taxon>
        <taxon>Streptophyta</taxon>
        <taxon>Embryophyta</taxon>
        <taxon>Tracheophyta</taxon>
        <taxon>Spermatophyta</taxon>
        <taxon>Magnoliopsida</taxon>
        <taxon>eudicotyledons</taxon>
        <taxon>Gunneridae</taxon>
        <taxon>Pentapetalae</taxon>
        <taxon>rosids</taxon>
        <taxon>fabids</taxon>
        <taxon>Fabales</taxon>
        <taxon>Fabaceae</taxon>
        <taxon>Papilionoideae</taxon>
        <taxon>50 kb inversion clade</taxon>
        <taxon>NPAAA clade</taxon>
        <taxon>indigoferoid/millettioid clade</taxon>
        <taxon>Phaseoleae</taxon>
        <taxon>Vigna</taxon>
    </lineage>
</organism>
<feature type="chain" id="PRO_5020021989" description="Secreted protein" evidence="1">
    <location>
        <begin position="19"/>
        <end position="69"/>
    </location>
</feature>
<keyword evidence="3" id="KW-1185">Reference proteome</keyword>
<sequence length="69" mass="7105">MVALVLVCGGNGYALVAAVVDGSRRCRHELGCCSDGGADLELFFAVVSRFRCCCCSGCVRVSGAVVMQG</sequence>
<accession>A0A4D6NAG8</accession>
<protein>
    <recommendedName>
        <fullName evidence="4">Secreted protein</fullName>
    </recommendedName>
</protein>
<gene>
    <name evidence="2" type="ORF">DEO72_LG10g1516</name>
</gene>
<dbReference type="Proteomes" id="UP000501690">
    <property type="component" value="Linkage Group LG10"/>
</dbReference>
<name>A0A4D6NAG8_VIGUN</name>
<proteinExistence type="predicted"/>
<evidence type="ECO:0008006" key="4">
    <source>
        <dbReference type="Google" id="ProtNLM"/>
    </source>
</evidence>
<evidence type="ECO:0000256" key="1">
    <source>
        <dbReference type="SAM" id="SignalP"/>
    </source>
</evidence>
<dbReference type="EMBL" id="CP039354">
    <property type="protein sequence ID" value="QCE10288.1"/>
    <property type="molecule type" value="Genomic_DNA"/>
</dbReference>
<keyword evidence="1" id="KW-0732">Signal</keyword>
<reference evidence="2 3" key="1">
    <citation type="submission" date="2019-04" db="EMBL/GenBank/DDBJ databases">
        <title>An improved genome assembly and genetic linkage map for asparagus bean, Vigna unguiculata ssp. sesquipedialis.</title>
        <authorList>
            <person name="Xia Q."/>
            <person name="Zhang R."/>
            <person name="Dong Y."/>
        </authorList>
    </citation>
    <scope>NUCLEOTIDE SEQUENCE [LARGE SCALE GENOMIC DNA]</scope>
    <source>
        <tissue evidence="2">Leaf</tissue>
    </source>
</reference>